<dbReference type="Gene3D" id="3.80.10.10">
    <property type="entry name" value="Ribonuclease Inhibitor"/>
    <property type="match status" value="1"/>
</dbReference>
<dbReference type="Proteomes" id="UP000813462">
    <property type="component" value="Unassembled WGS sequence"/>
</dbReference>
<evidence type="ECO:0000259" key="1">
    <source>
        <dbReference type="Pfam" id="PF00646"/>
    </source>
</evidence>
<dbReference type="Pfam" id="PF24758">
    <property type="entry name" value="LRR_At5g56370"/>
    <property type="match status" value="1"/>
</dbReference>
<sequence length="417" mass="47642">MEEHEITNLPWNLLNTILLQLPLKEVVKTSILSKNWRYNWTGLSEFVIIDKCLSSCAMDKVARGKVVMKIIQLVQSKHAGPIEKFKLAAYCKPDHSGLDQWIRFLTLRGIKELILQYFDTIRLFKLPSSLLCCSHLTRLELFACDIKLSNEFKGLEKLAILHLTQVHIDSETLRSLIENCCVLERLTLSILDNRAVLRIHNPKLRYLKIDSDFEAINLGNCPSLATVDIRLRRHVDFVHGNINNLVELVTSVVTVPRAIFLEGSFLSDGIPAQFPSGFKHLYHLLVIDLKEVKLDGIVELFIIICILVAASNLEELIVSAYDSPNVASAGIVTFLWTEHWKNLMFEHLRAVKITGISTFESAAWEFIKFLLFRSPALETITLIRYRDERVPQALFEQLPRASQYVKVTSLTSKYEAL</sequence>
<evidence type="ECO:0000313" key="4">
    <source>
        <dbReference type="Proteomes" id="UP000813462"/>
    </source>
</evidence>
<reference evidence="3" key="1">
    <citation type="journal article" date="2021" name="Front. Plant Sci.">
        <title>Chromosome-Scale Genome Assembly for Chinese Sour Jujube and Insights Into Its Genome Evolution and Domestication Signature.</title>
        <authorList>
            <person name="Shen L.-Y."/>
            <person name="Luo H."/>
            <person name="Wang X.-L."/>
            <person name="Wang X.-M."/>
            <person name="Qiu X.-J."/>
            <person name="Liu H."/>
            <person name="Zhou S.-S."/>
            <person name="Jia K.-H."/>
            <person name="Nie S."/>
            <person name="Bao Y.-T."/>
            <person name="Zhang R.-G."/>
            <person name="Yun Q.-Z."/>
            <person name="Chai Y.-H."/>
            <person name="Lu J.-Y."/>
            <person name="Li Y."/>
            <person name="Zhao S.-W."/>
            <person name="Mao J.-F."/>
            <person name="Jia S.-G."/>
            <person name="Mao Y.-M."/>
        </authorList>
    </citation>
    <scope>NUCLEOTIDE SEQUENCE</scope>
    <source>
        <strain evidence="3">AT0</strain>
        <tissue evidence="3">Leaf</tissue>
    </source>
</reference>
<feature type="domain" description="F-box/LRR-repeat protein 15/At3g58940/PEG3-like LRR" evidence="2">
    <location>
        <begin position="98"/>
        <end position="227"/>
    </location>
</feature>
<dbReference type="SUPFAM" id="SSF81383">
    <property type="entry name" value="F-box domain"/>
    <property type="match status" value="1"/>
</dbReference>
<organism evidence="3 4">
    <name type="scientific">Ziziphus jujuba var. spinosa</name>
    <dbReference type="NCBI Taxonomy" id="714518"/>
    <lineage>
        <taxon>Eukaryota</taxon>
        <taxon>Viridiplantae</taxon>
        <taxon>Streptophyta</taxon>
        <taxon>Embryophyta</taxon>
        <taxon>Tracheophyta</taxon>
        <taxon>Spermatophyta</taxon>
        <taxon>Magnoliopsida</taxon>
        <taxon>eudicotyledons</taxon>
        <taxon>Gunneridae</taxon>
        <taxon>Pentapetalae</taxon>
        <taxon>rosids</taxon>
        <taxon>fabids</taxon>
        <taxon>Rosales</taxon>
        <taxon>Rhamnaceae</taxon>
        <taxon>Paliureae</taxon>
        <taxon>Ziziphus</taxon>
    </lineage>
</organism>
<dbReference type="EMBL" id="JAEACU010000004">
    <property type="protein sequence ID" value="KAH7532827.1"/>
    <property type="molecule type" value="Genomic_DNA"/>
</dbReference>
<dbReference type="PANTHER" id="PTHR31639:SF278">
    <property type="entry name" value="F-BOX DOMAIN-CONTAINING PROTEIN"/>
    <property type="match status" value="1"/>
</dbReference>
<dbReference type="PANTHER" id="PTHR31639">
    <property type="entry name" value="F-BOX PROTEIN-LIKE"/>
    <property type="match status" value="1"/>
</dbReference>
<dbReference type="InterPro" id="IPR032675">
    <property type="entry name" value="LRR_dom_sf"/>
</dbReference>
<evidence type="ECO:0000259" key="2">
    <source>
        <dbReference type="Pfam" id="PF24758"/>
    </source>
</evidence>
<evidence type="ECO:0008006" key="5">
    <source>
        <dbReference type="Google" id="ProtNLM"/>
    </source>
</evidence>
<name>A0A978VIA8_ZIZJJ</name>
<dbReference type="Pfam" id="PF00646">
    <property type="entry name" value="F-box"/>
    <property type="match status" value="1"/>
</dbReference>
<protein>
    <recommendedName>
        <fullName evidence="5">F-box domain-containing protein</fullName>
    </recommendedName>
</protein>
<accession>A0A978VIA8</accession>
<dbReference type="InterPro" id="IPR036047">
    <property type="entry name" value="F-box-like_dom_sf"/>
</dbReference>
<feature type="domain" description="F-box" evidence="1">
    <location>
        <begin position="6"/>
        <end position="40"/>
    </location>
</feature>
<gene>
    <name evidence="3" type="ORF">FEM48_Zijuj04G0063700</name>
</gene>
<evidence type="ECO:0000313" key="3">
    <source>
        <dbReference type="EMBL" id="KAH7532827.1"/>
    </source>
</evidence>
<dbReference type="InterPro" id="IPR001810">
    <property type="entry name" value="F-box_dom"/>
</dbReference>
<dbReference type="SUPFAM" id="SSF52047">
    <property type="entry name" value="RNI-like"/>
    <property type="match status" value="1"/>
</dbReference>
<comment type="caution">
    <text evidence="3">The sequence shown here is derived from an EMBL/GenBank/DDBJ whole genome shotgun (WGS) entry which is preliminary data.</text>
</comment>
<dbReference type="InterPro" id="IPR055411">
    <property type="entry name" value="LRR_FXL15/At3g58940/PEG3-like"/>
</dbReference>
<dbReference type="AlphaFoldDB" id="A0A978VIA8"/>
<proteinExistence type="predicted"/>